<dbReference type="EMBL" id="BPVZ01000108">
    <property type="protein sequence ID" value="GKV34911.1"/>
    <property type="molecule type" value="Genomic_DNA"/>
</dbReference>
<dbReference type="PANTHER" id="PTHR11011:SF109">
    <property type="entry name" value="FATTY ACYL-COA REDUCTASE 1"/>
    <property type="match status" value="1"/>
</dbReference>
<feature type="domain" description="Thioester reductase (TE)" evidence="3">
    <location>
        <begin position="17"/>
        <end position="318"/>
    </location>
</feature>
<keyword evidence="1" id="KW-0521">NADP</keyword>
<gene>
    <name evidence="4" type="ORF">SLEP1_g43244</name>
</gene>
<keyword evidence="2" id="KW-0175">Coiled coil</keyword>
<dbReference type="AlphaFoldDB" id="A0AAV5LCC7"/>
<comment type="similarity">
    <text evidence="1">Belongs to the fatty acyl-CoA reductase family.</text>
</comment>
<keyword evidence="5" id="KW-1185">Reference proteome</keyword>
<feature type="coiled-coil region" evidence="2">
    <location>
        <begin position="189"/>
        <end position="216"/>
    </location>
</feature>
<evidence type="ECO:0000259" key="3">
    <source>
        <dbReference type="Pfam" id="PF07993"/>
    </source>
</evidence>
<dbReference type="Gene3D" id="3.40.50.720">
    <property type="entry name" value="NAD(P)-binding Rossmann-like Domain"/>
    <property type="match status" value="1"/>
</dbReference>
<dbReference type="CDD" id="cd05236">
    <property type="entry name" value="FAR-N_SDR_e"/>
    <property type="match status" value="1"/>
</dbReference>
<sequence length="441" mass="50226">MELENIAEFLEDRTILVTGAAGFLAKIFIEKILRTQPNVKKLYLLLRAKDTKSATKRLQTEIMGKELFRVLRDRCDSSFNPLISSKVTAVAGDISSENLGVVDMNLREEMWRETEIVVNVAATTDFYDRYDVALGINTFGALNVMNFAKKCEKIKMLLHVSTAYVCGEGVGLLQEKPFYMGETLKKASNLDIFEEKKVMEEKLDQLQKQNLKDETVSSAMKDFGLKRAKMYGWPNTYVFTKAMGEMLLGHFRGDLSLVIIRPTMITSTYKEPFPGWIEGLRTIDSVIASYGKGKLGCFLANPKSVLDLIPADMVSNAMIVAMVAHSNQPLDLIIYQVGSSLRNPVTFSNVREFTTRYFFENPWTNRNGETVKVGKVTVLSTMPNYLMYMTVWFLLPLKVLHLVNTICCQYFREVYTRLDQKIKLVMRLVGLYKPYAFFKGM</sequence>
<evidence type="ECO:0000313" key="5">
    <source>
        <dbReference type="Proteomes" id="UP001054252"/>
    </source>
</evidence>
<protein>
    <recommendedName>
        <fullName evidence="1">Fatty acyl-CoA reductase</fullName>
        <ecNumber evidence="1">1.2.1.84</ecNumber>
    </recommendedName>
</protein>
<dbReference type="InterPro" id="IPR013120">
    <property type="entry name" value="FAR_NAD-bd"/>
</dbReference>
<dbReference type="EC" id="1.2.1.84" evidence="1"/>
<dbReference type="Pfam" id="PF07993">
    <property type="entry name" value="NAD_binding_4"/>
    <property type="match status" value="1"/>
</dbReference>
<dbReference type="Proteomes" id="UP001054252">
    <property type="component" value="Unassembled WGS sequence"/>
</dbReference>
<proteinExistence type="inferred from homology"/>
<keyword evidence="1" id="KW-0443">Lipid metabolism</keyword>
<evidence type="ECO:0000313" key="4">
    <source>
        <dbReference type="EMBL" id="GKV34911.1"/>
    </source>
</evidence>
<reference evidence="4 5" key="1">
    <citation type="journal article" date="2021" name="Commun. Biol.">
        <title>The genome of Shorea leprosula (Dipterocarpaceae) highlights the ecological relevance of drought in aseasonal tropical rainforests.</title>
        <authorList>
            <person name="Ng K.K.S."/>
            <person name="Kobayashi M.J."/>
            <person name="Fawcett J.A."/>
            <person name="Hatakeyama M."/>
            <person name="Paape T."/>
            <person name="Ng C.H."/>
            <person name="Ang C.C."/>
            <person name="Tnah L.H."/>
            <person name="Lee C.T."/>
            <person name="Nishiyama T."/>
            <person name="Sese J."/>
            <person name="O'Brien M.J."/>
            <person name="Copetti D."/>
            <person name="Mohd Noor M.I."/>
            <person name="Ong R.C."/>
            <person name="Putra M."/>
            <person name="Sireger I.Z."/>
            <person name="Indrioko S."/>
            <person name="Kosugi Y."/>
            <person name="Izuno A."/>
            <person name="Isagi Y."/>
            <person name="Lee S.L."/>
            <person name="Shimizu K.K."/>
        </authorList>
    </citation>
    <scope>NUCLEOTIDE SEQUENCE [LARGE SCALE GENOMIC DNA]</scope>
    <source>
        <strain evidence="4">214</strain>
    </source>
</reference>
<dbReference type="PANTHER" id="PTHR11011">
    <property type="entry name" value="MALE STERILITY PROTEIN 2-RELATED"/>
    <property type="match status" value="1"/>
</dbReference>
<dbReference type="InterPro" id="IPR026055">
    <property type="entry name" value="FAR"/>
</dbReference>
<evidence type="ECO:0000256" key="2">
    <source>
        <dbReference type="SAM" id="Coils"/>
    </source>
</evidence>
<comment type="caution">
    <text evidence="4">The sequence shown here is derived from an EMBL/GenBank/DDBJ whole genome shotgun (WGS) entry which is preliminary data.</text>
</comment>
<evidence type="ECO:0000256" key="1">
    <source>
        <dbReference type="RuleBase" id="RU363097"/>
    </source>
</evidence>
<dbReference type="GO" id="GO:0102965">
    <property type="term" value="F:alcohol-forming long-chain fatty acyl-CoA reductase activity"/>
    <property type="evidence" value="ECO:0007669"/>
    <property type="project" value="UniProtKB-EC"/>
</dbReference>
<dbReference type="GO" id="GO:0035336">
    <property type="term" value="P:long-chain fatty-acyl-CoA metabolic process"/>
    <property type="evidence" value="ECO:0007669"/>
    <property type="project" value="TreeGrafter"/>
</dbReference>
<dbReference type="SUPFAM" id="SSF51735">
    <property type="entry name" value="NAD(P)-binding Rossmann-fold domains"/>
    <property type="match status" value="1"/>
</dbReference>
<comment type="function">
    <text evidence="1">Catalyzes the reduction of fatty acyl-CoA to fatty alcohols.</text>
</comment>
<comment type="catalytic activity">
    <reaction evidence="1">
        <text>a long-chain fatty acyl-CoA + 2 NADPH + 2 H(+) = a long-chain primary fatty alcohol + 2 NADP(+) + CoA</text>
        <dbReference type="Rhea" id="RHEA:52716"/>
        <dbReference type="ChEBI" id="CHEBI:15378"/>
        <dbReference type="ChEBI" id="CHEBI:57287"/>
        <dbReference type="ChEBI" id="CHEBI:57783"/>
        <dbReference type="ChEBI" id="CHEBI:58349"/>
        <dbReference type="ChEBI" id="CHEBI:77396"/>
        <dbReference type="ChEBI" id="CHEBI:83139"/>
        <dbReference type="EC" id="1.2.1.84"/>
    </reaction>
</comment>
<accession>A0AAV5LCC7</accession>
<name>A0AAV5LCC7_9ROSI</name>
<dbReference type="InterPro" id="IPR036291">
    <property type="entry name" value="NAD(P)-bd_dom_sf"/>
</dbReference>
<organism evidence="4 5">
    <name type="scientific">Rubroshorea leprosula</name>
    <dbReference type="NCBI Taxonomy" id="152421"/>
    <lineage>
        <taxon>Eukaryota</taxon>
        <taxon>Viridiplantae</taxon>
        <taxon>Streptophyta</taxon>
        <taxon>Embryophyta</taxon>
        <taxon>Tracheophyta</taxon>
        <taxon>Spermatophyta</taxon>
        <taxon>Magnoliopsida</taxon>
        <taxon>eudicotyledons</taxon>
        <taxon>Gunneridae</taxon>
        <taxon>Pentapetalae</taxon>
        <taxon>rosids</taxon>
        <taxon>malvids</taxon>
        <taxon>Malvales</taxon>
        <taxon>Dipterocarpaceae</taxon>
        <taxon>Rubroshorea</taxon>
    </lineage>
</organism>
<dbReference type="GO" id="GO:0080019">
    <property type="term" value="F:alcohol-forming very long-chain fatty acyl-CoA reductase activity"/>
    <property type="evidence" value="ECO:0007669"/>
    <property type="project" value="InterPro"/>
</dbReference>
<keyword evidence="1" id="KW-0444">Lipid biosynthesis</keyword>
<keyword evidence="1" id="KW-0560">Oxidoreductase</keyword>
<dbReference type="GO" id="GO:0010345">
    <property type="term" value="P:suberin biosynthetic process"/>
    <property type="evidence" value="ECO:0007669"/>
    <property type="project" value="TreeGrafter"/>
</dbReference>